<dbReference type="EMBL" id="PZFQ01000003">
    <property type="protein sequence ID" value="PTI77388.1"/>
    <property type="molecule type" value="Genomic_DNA"/>
</dbReference>
<evidence type="ECO:0000313" key="1">
    <source>
        <dbReference type="EMBL" id="PTI77388.1"/>
    </source>
</evidence>
<accession>A0A9Q6HRJ3</accession>
<dbReference type="AlphaFoldDB" id="A0A9Q6HRJ3"/>
<evidence type="ECO:0000313" key="2">
    <source>
        <dbReference type="Proteomes" id="UP000241960"/>
    </source>
</evidence>
<name>A0A9Q6HRJ3_9STAP</name>
<organism evidence="1 2">
    <name type="scientific">Staphylococcus succinus</name>
    <dbReference type="NCBI Taxonomy" id="61015"/>
    <lineage>
        <taxon>Bacteria</taxon>
        <taxon>Bacillati</taxon>
        <taxon>Bacillota</taxon>
        <taxon>Bacilli</taxon>
        <taxon>Bacillales</taxon>
        <taxon>Staphylococcaceae</taxon>
        <taxon>Staphylococcus</taxon>
    </lineage>
</organism>
<dbReference type="Proteomes" id="UP000241960">
    <property type="component" value="Unassembled WGS sequence"/>
</dbReference>
<comment type="caution">
    <text evidence="1">The sequence shown here is derived from an EMBL/GenBank/DDBJ whole genome shotgun (WGS) entry which is preliminary data.</text>
</comment>
<protein>
    <submittedName>
        <fullName evidence="1">Uncharacterized protein</fullName>
    </submittedName>
</protein>
<reference evidence="1 2" key="1">
    <citation type="journal article" date="2016" name="Front. Microbiol.">
        <title>Comprehensive Phylogenetic Analysis of Bovine Non-aureus Staphylococci Species Based on Whole-Genome Sequencing.</title>
        <authorList>
            <person name="Naushad S."/>
            <person name="Barkema H.W."/>
            <person name="Luby C."/>
            <person name="Condas L.A."/>
            <person name="Nobrega D.B."/>
            <person name="Carson D.A."/>
            <person name="De Buck J."/>
        </authorList>
    </citation>
    <scope>NUCLEOTIDE SEQUENCE [LARGE SCALE GENOMIC DNA]</scope>
    <source>
        <strain evidence="1 2">SNUC 1231</strain>
    </source>
</reference>
<gene>
    <name evidence="1" type="ORF">BU058_01465</name>
</gene>
<sequence>MKIRDVNFNNVRSHVYIYENSEDALYLIAIPELNWSLEVDITLNEDDLKEEIVIHLFTLIDESSANTIAEDIIERIFEN</sequence>
<dbReference type="InterPro" id="IPR020260">
    <property type="entry name" value="Uncharacterised_YueH"/>
</dbReference>
<dbReference type="Pfam" id="PF14166">
    <property type="entry name" value="YueH"/>
    <property type="match status" value="1"/>
</dbReference>
<proteinExistence type="predicted"/>
<dbReference type="RefSeq" id="WP_073504739.1">
    <property type="nucleotide sequence ID" value="NZ_CP018199.1"/>
</dbReference>